<dbReference type="Pfam" id="PF00440">
    <property type="entry name" value="TetR_N"/>
    <property type="match status" value="1"/>
</dbReference>
<dbReference type="PANTHER" id="PTHR30055:SF238">
    <property type="entry name" value="MYCOFACTOCIN BIOSYNTHESIS TRANSCRIPTIONAL REGULATOR MFTR-RELATED"/>
    <property type="match status" value="1"/>
</dbReference>
<dbReference type="InterPro" id="IPR009057">
    <property type="entry name" value="Homeodomain-like_sf"/>
</dbReference>
<evidence type="ECO:0000256" key="2">
    <source>
        <dbReference type="ARBA" id="ARBA00023125"/>
    </source>
</evidence>
<sequence length="210" mass="23028">MTSLNLALMTDPDIIYDGVMARWQPDAGERLRVAALDLFEERGFEQTSVAQIAQRAELTERTFYRHYGDKREVLFRGQDWLNELLATGVADAPGTGALEVAGEVLARAATFFDDDQRSVSRRRQQVIDANPELVERERAKMAQLALALTGAFRARGVSDVRAAVSAGTVVSAFQVTFELWVAPAETRDFVELGRAVVGELRAALAADAAL</sequence>
<comment type="caution">
    <text evidence="6">The sequence shown here is derived from an EMBL/GenBank/DDBJ whole genome shotgun (WGS) entry which is preliminary data.</text>
</comment>
<keyword evidence="3" id="KW-0804">Transcription</keyword>
<accession>A0ABQ6I4C3</accession>
<name>A0ABQ6I4C3_9MICO</name>
<organism evidence="6 7">
    <name type="scientific">Luteimicrobium album</name>
    <dbReference type="NCBI Taxonomy" id="1054550"/>
    <lineage>
        <taxon>Bacteria</taxon>
        <taxon>Bacillati</taxon>
        <taxon>Actinomycetota</taxon>
        <taxon>Actinomycetes</taxon>
        <taxon>Micrococcales</taxon>
        <taxon>Luteimicrobium</taxon>
    </lineage>
</organism>
<keyword evidence="1" id="KW-0805">Transcription regulation</keyword>
<dbReference type="SUPFAM" id="SSF46689">
    <property type="entry name" value="Homeodomain-like"/>
    <property type="match status" value="1"/>
</dbReference>
<dbReference type="Gene3D" id="1.10.357.10">
    <property type="entry name" value="Tetracycline Repressor, domain 2"/>
    <property type="match status" value="1"/>
</dbReference>
<evidence type="ECO:0000256" key="3">
    <source>
        <dbReference type="ARBA" id="ARBA00023163"/>
    </source>
</evidence>
<dbReference type="PANTHER" id="PTHR30055">
    <property type="entry name" value="HTH-TYPE TRANSCRIPTIONAL REGULATOR RUTR"/>
    <property type="match status" value="1"/>
</dbReference>
<dbReference type="PRINTS" id="PR00455">
    <property type="entry name" value="HTHTETR"/>
</dbReference>
<reference evidence="7" key="1">
    <citation type="journal article" date="2019" name="Int. J. Syst. Evol. Microbiol.">
        <title>The Global Catalogue of Microorganisms (GCM) 10K type strain sequencing project: providing services to taxonomists for standard genome sequencing and annotation.</title>
        <authorList>
            <consortium name="The Broad Institute Genomics Platform"/>
            <consortium name="The Broad Institute Genome Sequencing Center for Infectious Disease"/>
            <person name="Wu L."/>
            <person name="Ma J."/>
        </authorList>
    </citation>
    <scope>NUCLEOTIDE SEQUENCE [LARGE SCALE GENOMIC DNA]</scope>
    <source>
        <strain evidence="7">NBRC 106348</strain>
    </source>
</reference>
<evidence type="ECO:0000313" key="6">
    <source>
        <dbReference type="EMBL" id="GMA25482.1"/>
    </source>
</evidence>
<gene>
    <name evidence="6" type="ORF">GCM10025864_32410</name>
</gene>
<dbReference type="InterPro" id="IPR001647">
    <property type="entry name" value="HTH_TetR"/>
</dbReference>
<evidence type="ECO:0000313" key="7">
    <source>
        <dbReference type="Proteomes" id="UP001157091"/>
    </source>
</evidence>
<proteinExistence type="predicted"/>
<keyword evidence="2 4" id="KW-0238">DNA-binding</keyword>
<evidence type="ECO:0000256" key="4">
    <source>
        <dbReference type="PROSITE-ProRule" id="PRU00335"/>
    </source>
</evidence>
<keyword evidence="7" id="KW-1185">Reference proteome</keyword>
<evidence type="ECO:0000256" key="1">
    <source>
        <dbReference type="ARBA" id="ARBA00023015"/>
    </source>
</evidence>
<dbReference type="Proteomes" id="UP001157091">
    <property type="component" value="Unassembled WGS sequence"/>
</dbReference>
<dbReference type="PROSITE" id="PS50977">
    <property type="entry name" value="HTH_TETR_2"/>
    <property type="match status" value="1"/>
</dbReference>
<feature type="DNA-binding region" description="H-T-H motif" evidence="4">
    <location>
        <begin position="48"/>
        <end position="67"/>
    </location>
</feature>
<protein>
    <submittedName>
        <fullName evidence="6">TetR family transcriptional regulator</fullName>
    </submittedName>
</protein>
<dbReference type="InterPro" id="IPR050109">
    <property type="entry name" value="HTH-type_TetR-like_transc_reg"/>
</dbReference>
<evidence type="ECO:0000259" key="5">
    <source>
        <dbReference type="PROSITE" id="PS50977"/>
    </source>
</evidence>
<feature type="domain" description="HTH tetR-type" evidence="5">
    <location>
        <begin position="25"/>
        <end position="85"/>
    </location>
</feature>
<dbReference type="EMBL" id="BSUK01000001">
    <property type="protein sequence ID" value="GMA25482.1"/>
    <property type="molecule type" value="Genomic_DNA"/>
</dbReference>